<evidence type="ECO:0000256" key="5">
    <source>
        <dbReference type="ARBA" id="ARBA00022777"/>
    </source>
</evidence>
<keyword evidence="5 9" id="KW-0418">Kinase</keyword>
<comment type="catalytic activity">
    <reaction evidence="9">
        <text>a 2'-deoxyribonucleoside 5'-diphosphate + ATP = a 2'-deoxyribonucleoside 5'-triphosphate + ADP</text>
        <dbReference type="Rhea" id="RHEA:44640"/>
        <dbReference type="ChEBI" id="CHEBI:30616"/>
        <dbReference type="ChEBI" id="CHEBI:61560"/>
        <dbReference type="ChEBI" id="CHEBI:73316"/>
        <dbReference type="ChEBI" id="CHEBI:456216"/>
        <dbReference type="EC" id="2.7.4.6"/>
    </reaction>
</comment>
<feature type="binding site" evidence="7">
    <location>
        <position position="93"/>
    </location>
    <ligand>
        <name>ATP</name>
        <dbReference type="ChEBI" id="CHEBI:30616"/>
    </ligand>
</feature>
<feature type="binding site" evidence="7">
    <location>
        <position position="87"/>
    </location>
    <ligand>
        <name>ATP</name>
        <dbReference type="ChEBI" id="CHEBI:30616"/>
    </ligand>
</feature>
<dbReference type="HAMAP" id="MF_00451">
    <property type="entry name" value="NDP_kinase"/>
    <property type="match status" value="1"/>
</dbReference>
<dbReference type="NCBIfam" id="NF001908">
    <property type="entry name" value="PRK00668.1"/>
    <property type="match status" value="1"/>
</dbReference>
<organism evidence="11 12">
    <name type="scientific">Oikopleura dioica</name>
    <name type="common">Tunicate</name>
    <dbReference type="NCBI Taxonomy" id="34765"/>
    <lineage>
        <taxon>Eukaryota</taxon>
        <taxon>Metazoa</taxon>
        <taxon>Chordata</taxon>
        <taxon>Tunicata</taxon>
        <taxon>Appendicularia</taxon>
        <taxon>Copelata</taxon>
        <taxon>Oikopleuridae</taxon>
        <taxon>Oikopleura</taxon>
    </lineage>
</organism>
<dbReference type="SMART" id="SM00562">
    <property type="entry name" value="NDK"/>
    <property type="match status" value="1"/>
</dbReference>
<reference evidence="11 12" key="1">
    <citation type="submission" date="2021-04" db="EMBL/GenBank/DDBJ databases">
        <authorList>
            <person name="Bliznina A."/>
        </authorList>
    </citation>
    <scope>NUCLEOTIDE SEQUENCE [LARGE SCALE GENOMIC DNA]</scope>
</reference>
<keyword evidence="12" id="KW-1185">Reference proteome</keyword>
<evidence type="ECO:0000256" key="1">
    <source>
        <dbReference type="ARBA" id="ARBA00001946"/>
    </source>
</evidence>
<evidence type="ECO:0000313" key="12">
    <source>
        <dbReference type="Proteomes" id="UP001158576"/>
    </source>
</evidence>
<evidence type="ECO:0000256" key="3">
    <source>
        <dbReference type="ARBA" id="ARBA00022679"/>
    </source>
</evidence>
<gene>
    <name evidence="11" type="ORF">OKIOD_LOCUS8077</name>
</gene>
<proteinExistence type="inferred from homology"/>
<protein>
    <recommendedName>
        <fullName evidence="9">Nucleoside diphosphate kinase</fullName>
        <ecNumber evidence="9">2.7.4.6</ecNumber>
    </recommendedName>
</protein>
<evidence type="ECO:0000256" key="7">
    <source>
        <dbReference type="PROSITE-ProRule" id="PRU00706"/>
    </source>
</evidence>
<feature type="binding site" evidence="7">
    <location>
        <position position="104"/>
    </location>
    <ligand>
        <name>ATP</name>
        <dbReference type="ChEBI" id="CHEBI:30616"/>
    </ligand>
</feature>
<evidence type="ECO:0000256" key="2">
    <source>
        <dbReference type="ARBA" id="ARBA00008142"/>
    </source>
</evidence>
<evidence type="ECO:0000313" key="11">
    <source>
        <dbReference type="EMBL" id="CAG5099420.1"/>
    </source>
</evidence>
<keyword evidence="6 9" id="KW-0067">ATP-binding</keyword>
<evidence type="ECO:0000259" key="10">
    <source>
        <dbReference type="SMART" id="SM00562"/>
    </source>
</evidence>
<dbReference type="InterPro" id="IPR001564">
    <property type="entry name" value="Nucleoside_diP_kinase"/>
</dbReference>
<name>A0ABN7SLG1_OIKDI</name>
<keyword evidence="4 9" id="KW-0547">Nucleotide-binding</keyword>
<feature type="binding site" evidence="7">
    <location>
        <position position="114"/>
    </location>
    <ligand>
        <name>ATP</name>
        <dbReference type="ChEBI" id="CHEBI:30616"/>
    </ligand>
</feature>
<dbReference type="InterPro" id="IPR034907">
    <property type="entry name" value="NDK-like_dom"/>
</dbReference>
<comment type="cofactor">
    <cofactor evidence="1">
        <name>Mg(2+)</name>
        <dbReference type="ChEBI" id="CHEBI:18420"/>
    </cofactor>
</comment>
<dbReference type="Pfam" id="PF00334">
    <property type="entry name" value="NDK"/>
    <property type="match status" value="1"/>
</dbReference>
<dbReference type="PROSITE" id="PS51374">
    <property type="entry name" value="NDPK_LIKE"/>
    <property type="match status" value="1"/>
</dbReference>
<comment type="similarity">
    <text evidence="2 7 8">Belongs to the NDK family.</text>
</comment>
<dbReference type="InterPro" id="IPR036850">
    <property type="entry name" value="NDK-like_dom_sf"/>
</dbReference>
<dbReference type="PRINTS" id="PR01243">
    <property type="entry name" value="NUCDPKINASE"/>
</dbReference>
<dbReference type="EMBL" id="OU015569">
    <property type="protein sequence ID" value="CAG5099420.1"/>
    <property type="molecule type" value="Genomic_DNA"/>
</dbReference>
<dbReference type="EC" id="2.7.4.6" evidence="9"/>
<evidence type="ECO:0000256" key="9">
    <source>
        <dbReference type="RuleBase" id="RU004013"/>
    </source>
</evidence>
<feature type="active site" description="Pros-phosphohistidine intermediate" evidence="7">
    <location>
        <position position="117"/>
    </location>
</feature>
<evidence type="ECO:0000256" key="8">
    <source>
        <dbReference type="RuleBase" id="RU004011"/>
    </source>
</evidence>
<evidence type="ECO:0000256" key="6">
    <source>
        <dbReference type="ARBA" id="ARBA00022840"/>
    </source>
</evidence>
<dbReference type="CDD" id="cd04413">
    <property type="entry name" value="NDPk_I"/>
    <property type="match status" value="1"/>
</dbReference>
<dbReference type="PROSITE" id="PS00469">
    <property type="entry name" value="NDPK"/>
    <property type="match status" value="1"/>
</dbReference>
<accession>A0ABN7SLG1</accession>
<feature type="binding site" evidence="7">
    <location>
        <position position="59"/>
    </location>
    <ligand>
        <name>ATP</name>
        <dbReference type="ChEBI" id="CHEBI:30616"/>
    </ligand>
</feature>
<dbReference type="InterPro" id="IPR023005">
    <property type="entry name" value="Nucleoside_diP_kinase_AS"/>
</dbReference>
<feature type="binding site" evidence="7">
    <location>
        <position position="11"/>
    </location>
    <ligand>
        <name>ATP</name>
        <dbReference type="ChEBI" id="CHEBI:30616"/>
    </ligand>
</feature>
<keyword evidence="3 9" id="KW-0808">Transferase</keyword>
<evidence type="ECO:0000256" key="4">
    <source>
        <dbReference type="ARBA" id="ARBA00022741"/>
    </source>
</evidence>
<dbReference type="SUPFAM" id="SSF54919">
    <property type="entry name" value="Nucleoside diphosphate kinase, NDK"/>
    <property type="match status" value="1"/>
</dbReference>
<dbReference type="Gene3D" id="3.30.70.141">
    <property type="entry name" value="Nucleoside diphosphate kinase-like domain"/>
    <property type="match status" value="1"/>
</dbReference>
<sequence>MSTERTFIAIKPDGVQRGLVGKIIKRFEQRGFKLVAMKLCMPGKEHLEKHYADLSSKPFFAGLVEYMNSGPICAMVWEGLNVVKMGRMMLGETNPQASLPGSIRGDYSIQVGRNICHGSDAVESANHEIALWFKPEELMSYDSCTAKWIYE</sequence>
<dbReference type="Proteomes" id="UP001158576">
    <property type="component" value="Chromosome XSR"/>
</dbReference>
<dbReference type="PANTHER" id="PTHR11349">
    <property type="entry name" value="NUCLEOSIDE DIPHOSPHATE KINASE"/>
    <property type="match status" value="1"/>
</dbReference>
<feature type="domain" description="Nucleoside diphosphate kinase-like" evidence="10">
    <location>
        <begin position="3"/>
        <end position="140"/>
    </location>
</feature>